<sequence length="110" mass="12189">NCTYLESKGLWGHGYKGSGEATGKGACRNCAESIFIALASYGRKRNGNHWLPDQYSKPDPKAIARIIDDEKPRHEDLPFSAPESLNLRIEADRDLVGALQGYLAKLENNQ</sequence>
<reference evidence="1 2" key="1">
    <citation type="journal article" date="2012" name="Genome Biol.">
        <title>Genome and low-iron response of an oceanic diatom adapted to chronic iron limitation.</title>
        <authorList>
            <person name="Lommer M."/>
            <person name="Specht M."/>
            <person name="Roy A.S."/>
            <person name="Kraemer L."/>
            <person name="Andreson R."/>
            <person name="Gutowska M.A."/>
            <person name="Wolf J."/>
            <person name="Bergner S.V."/>
            <person name="Schilhabel M.B."/>
            <person name="Klostermeier U.C."/>
            <person name="Beiko R.G."/>
            <person name="Rosenstiel P."/>
            <person name="Hippler M."/>
            <person name="Laroche J."/>
        </authorList>
    </citation>
    <scope>NUCLEOTIDE SEQUENCE [LARGE SCALE GENOMIC DNA]</scope>
    <source>
        <strain evidence="1 2">CCMP1005</strain>
    </source>
</reference>
<organism evidence="1 2">
    <name type="scientific">Thalassiosira oceanica</name>
    <name type="common">Marine diatom</name>
    <dbReference type="NCBI Taxonomy" id="159749"/>
    <lineage>
        <taxon>Eukaryota</taxon>
        <taxon>Sar</taxon>
        <taxon>Stramenopiles</taxon>
        <taxon>Ochrophyta</taxon>
        <taxon>Bacillariophyta</taxon>
        <taxon>Coscinodiscophyceae</taxon>
        <taxon>Thalassiosirophycidae</taxon>
        <taxon>Thalassiosirales</taxon>
        <taxon>Thalassiosiraceae</taxon>
        <taxon>Thalassiosira</taxon>
    </lineage>
</organism>
<accession>K0RI30</accession>
<comment type="caution">
    <text evidence="1">The sequence shown here is derived from an EMBL/GenBank/DDBJ whole genome shotgun (WGS) entry which is preliminary data.</text>
</comment>
<gene>
    <name evidence="1" type="ORF">THAOC_32619</name>
</gene>
<dbReference type="EMBL" id="AGNL01045697">
    <property type="protein sequence ID" value="EJK48571.1"/>
    <property type="molecule type" value="Genomic_DNA"/>
</dbReference>
<evidence type="ECO:0000313" key="2">
    <source>
        <dbReference type="Proteomes" id="UP000266841"/>
    </source>
</evidence>
<keyword evidence="2" id="KW-1185">Reference proteome</keyword>
<evidence type="ECO:0000313" key="1">
    <source>
        <dbReference type="EMBL" id="EJK48571.1"/>
    </source>
</evidence>
<name>K0RI30_THAOC</name>
<proteinExistence type="predicted"/>
<feature type="non-terminal residue" evidence="1">
    <location>
        <position position="1"/>
    </location>
</feature>
<dbReference type="AlphaFoldDB" id="K0RI30"/>
<protein>
    <submittedName>
        <fullName evidence="1">Uncharacterized protein</fullName>
    </submittedName>
</protein>
<dbReference type="Proteomes" id="UP000266841">
    <property type="component" value="Unassembled WGS sequence"/>
</dbReference>